<evidence type="ECO:0000256" key="4">
    <source>
        <dbReference type="SAM" id="MobiDB-lite"/>
    </source>
</evidence>
<evidence type="ECO:0000256" key="2">
    <source>
        <dbReference type="ARBA" id="ARBA00022741"/>
    </source>
</evidence>
<evidence type="ECO:0000256" key="1">
    <source>
        <dbReference type="ARBA" id="ARBA00022448"/>
    </source>
</evidence>
<dbReference type="Pfam" id="PF00005">
    <property type="entry name" value="ABC_tran"/>
    <property type="match status" value="1"/>
</dbReference>
<protein>
    <submittedName>
        <fullName evidence="6">Putative spermidine/putrescine transport system ATP-binding protein</fullName>
    </submittedName>
</protein>
<evidence type="ECO:0000313" key="7">
    <source>
        <dbReference type="Proteomes" id="UP000249364"/>
    </source>
</evidence>
<keyword evidence="1" id="KW-0813">Transport</keyword>
<name>A0A2W7PLD7_9RHOB</name>
<dbReference type="SUPFAM" id="SSF50331">
    <property type="entry name" value="MOP-like"/>
    <property type="match status" value="1"/>
</dbReference>
<dbReference type="FunFam" id="3.40.50.300:FF:000425">
    <property type="entry name" value="Probable ABC transporter, ATP-binding subunit"/>
    <property type="match status" value="1"/>
</dbReference>
<dbReference type="InterPro" id="IPR003439">
    <property type="entry name" value="ABC_transporter-like_ATP-bd"/>
</dbReference>
<dbReference type="SUPFAM" id="SSF52540">
    <property type="entry name" value="P-loop containing nucleoside triphosphate hydrolases"/>
    <property type="match status" value="1"/>
</dbReference>
<keyword evidence="2" id="KW-0547">Nucleotide-binding</keyword>
<dbReference type="GO" id="GO:0005524">
    <property type="term" value="F:ATP binding"/>
    <property type="evidence" value="ECO:0007669"/>
    <property type="project" value="UniProtKB-KW"/>
</dbReference>
<dbReference type="Pfam" id="PF08402">
    <property type="entry name" value="TOBE_2"/>
    <property type="match status" value="1"/>
</dbReference>
<dbReference type="InterPro" id="IPR013611">
    <property type="entry name" value="Transp-assoc_OB_typ2"/>
</dbReference>
<dbReference type="GO" id="GO:0016887">
    <property type="term" value="F:ATP hydrolysis activity"/>
    <property type="evidence" value="ECO:0007669"/>
    <property type="project" value="InterPro"/>
</dbReference>
<dbReference type="InterPro" id="IPR017871">
    <property type="entry name" value="ABC_transporter-like_CS"/>
</dbReference>
<evidence type="ECO:0000256" key="3">
    <source>
        <dbReference type="ARBA" id="ARBA00022840"/>
    </source>
</evidence>
<sequence>MTLLSRSEVPAAQAQDRAPLQNTDSATAPVSLSQAGLVLRRISHSFSGTPALRDVGFDVGAGQVVALLGPSGCGKSTLLRAIAGLLVPDRGEIFLDGQNLMSIPARKRSIGMVFQNYALFPHLTVAENVAYGLISHRRPRAEVNARVSEMLRLVRLEDYARRLPRELSGGQQQRVAVARALAVSPAALLLDEPFGALDRALRTELQDEFVRMQADVGITTIMVTHDQEEAQTVADTLVVMNAGRVEQVGSPEDIYDRPASLFVNRFMGHANCFSAKVTGAHTAALAAGPTVTSARGFAFRPGSDVILTARPEHVRLVAQNDAGAISAKWVRAAPLAHMLSVDLITPDGTLIKALVNRHDGPRYAPGDAVGILLDTQNLHVFPAASKT</sequence>
<dbReference type="Gene3D" id="2.40.50.100">
    <property type="match status" value="1"/>
</dbReference>
<gene>
    <name evidence="6" type="ORF">LY56_03293</name>
</gene>
<dbReference type="PROSITE" id="PS50893">
    <property type="entry name" value="ABC_TRANSPORTER_2"/>
    <property type="match status" value="1"/>
</dbReference>
<reference evidence="6 7" key="1">
    <citation type="submission" date="2018-06" db="EMBL/GenBank/DDBJ databases">
        <title>Genomic Encyclopedia of Archaeal and Bacterial Type Strains, Phase II (KMG-II): from individual species to whole genera.</title>
        <authorList>
            <person name="Goeker M."/>
        </authorList>
    </citation>
    <scope>NUCLEOTIDE SEQUENCE [LARGE SCALE GENOMIC DNA]</scope>
    <source>
        <strain evidence="6 7">DSM 13087</strain>
    </source>
</reference>
<proteinExistence type="predicted"/>
<dbReference type="EMBL" id="QKZQ01000024">
    <property type="protein sequence ID" value="PZX36998.1"/>
    <property type="molecule type" value="Genomic_DNA"/>
</dbReference>
<accession>A0A2W7PLD7</accession>
<dbReference type="InterPro" id="IPR027417">
    <property type="entry name" value="P-loop_NTPase"/>
</dbReference>
<dbReference type="AlphaFoldDB" id="A0A2W7PLD7"/>
<dbReference type="Proteomes" id="UP000249364">
    <property type="component" value="Unassembled WGS sequence"/>
</dbReference>
<keyword evidence="7" id="KW-1185">Reference proteome</keyword>
<evidence type="ECO:0000259" key="5">
    <source>
        <dbReference type="PROSITE" id="PS50893"/>
    </source>
</evidence>
<dbReference type="PANTHER" id="PTHR42781">
    <property type="entry name" value="SPERMIDINE/PUTRESCINE IMPORT ATP-BINDING PROTEIN POTA"/>
    <property type="match status" value="1"/>
</dbReference>
<comment type="caution">
    <text evidence="6">The sequence shown here is derived from an EMBL/GenBank/DDBJ whole genome shotgun (WGS) entry which is preliminary data.</text>
</comment>
<keyword evidence="3 6" id="KW-0067">ATP-binding</keyword>
<dbReference type="PROSITE" id="PS00211">
    <property type="entry name" value="ABC_TRANSPORTER_1"/>
    <property type="match status" value="1"/>
</dbReference>
<feature type="domain" description="ABC transporter" evidence="5">
    <location>
        <begin position="37"/>
        <end position="267"/>
    </location>
</feature>
<dbReference type="STRING" id="121821.GCA_001870675_01365"/>
<dbReference type="InterPro" id="IPR050093">
    <property type="entry name" value="ABC_SmlMolc_Importer"/>
</dbReference>
<evidence type="ECO:0000313" key="6">
    <source>
        <dbReference type="EMBL" id="PZX36998.1"/>
    </source>
</evidence>
<dbReference type="InterPro" id="IPR003593">
    <property type="entry name" value="AAA+_ATPase"/>
</dbReference>
<dbReference type="PANTHER" id="PTHR42781:SF4">
    <property type="entry name" value="SPERMIDINE_PUTRESCINE IMPORT ATP-BINDING PROTEIN POTA"/>
    <property type="match status" value="1"/>
</dbReference>
<dbReference type="Gene3D" id="3.40.50.300">
    <property type="entry name" value="P-loop containing nucleotide triphosphate hydrolases"/>
    <property type="match status" value="1"/>
</dbReference>
<organism evidence="6 7">
    <name type="scientific">Roseinatronobacter thiooxidans</name>
    <dbReference type="NCBI Taxonomy" id="121821"/>
    <lineage>
        <taxon>Bacteria</taxon>
        <taxon>Pseudomonadati</taxon>
        <taxon>Pseudomonadota</taxon>
        <taxon>Alphaproteobacteria</taxon>
        <taxon>Rhodobacterales</taxon>
        <taxon>Paracoccaceae</taxon>
        <taxon>Roseinatronobacter</taxon>
    </lineage>
</organism>
<dbReference type="InterPro" id="IPR008995">
    <property type="entry name" value="Mo/tungstate-bd_C_term_dom"/>
</dbReference>
<dbReference type="SMART" id="SM00382">
    <property type="entry name" value="AAA"/>
    <property type="match status" value="1"/>
</dbReference>
<feature type="region of interest" description="Disordered" evidence="4">
    <location>
        <begin position="1"/>
        <end position="25"/>
    </location>
</feature>
<dbReference type="GO" id="GO:0015697">
    <property type="term" value="P:quaternary ammonium group transport"/>
    <property type="evidence" value="ECO:0007669"/>
    <property type="project" value="UniProtKB-ARBA"/>
</dbReference>